<evidence type="ECO:0000313" key="1">
    <source>
        <dbReference type="EMBL" id="OMO91128.1"/>
    </source>
</evidence>
<keyword evidence="2" id="KW-1185">Reference proteome</keyword>
<gene>
    <name evidence="1" type="ORF">CCACVL1_07214</name>
</gene>
<evidence type="ECO:0000313" key="2">
    <source>
        <dbReference type="Proteomes" id="UP000188268"/>
    </source>
</evidence>
<reference evidence="1 2" key="1">
    <citation type="submission" date="2013-09" db="EMBL/GenBank/DDBJ databases">
        <title>Corchorus capsularis genome sequencing.</title>
        <authorList>
            <person name="Alam M."/>
            <person name="Haque M.S."/>
            <person name="Islam M.S."/>
            <person name="Emdad E.M."/>
            <person name="Islam M.M."/>
            <person name="Ahmed B."/>
            <person name="Halim A."/>
            <person name="Hossen Q.M.M."/>
            <person name="Hossain M.Z."/>
            <person name="Ahmed R."/>
            <person name="Khan M.M."/>
            <person name="Islam R."/>
            <person name="Rashid M.M."/>
            <person name="Khan S.A."/>
            <person name="Rahman M.S."/>
            <person name="Alam M."/>
        </authorList>
    </citation>
    <scope>NUCLEOTIDE SEQUENCE [LARGE SCALE GENOMIC DNA]</scope>
    <source>
        <strain evidence="2">cv. CVL-1</strain>
        <tissue evidence="1">Whole seedling</tissue>
    </source>
</reference>
<organism evidence="1 2">
    <name type="scientific">Corchorus capsularis</name>
    <name type="common">Jute</name>
    <dbReference type="NCBI Taxonomy" id="210143"/>
    <lineage>
        <taxon>Eukaryota</taxon>
        <taxon>Viridiplantae</taxon>
        <taxon>Streptophyta</taxon>
        <taxon>Embryophyta</taxon>
        <taxon>Tracheophyta</taxon>
        <taxon>Spermatophyta</taxon>
        <taxon>Magnoliopsida</taxon>
        <taxon>eudicotyledons</taxon>
        <taxon>Gunneridae</taxon>
        <taxon>Pentapetalae</taxon>
        <taxon>rosids</taxon>
        <taxon>malvids</taxon>
        <taxon>Malvales</taxon>
        <taxon>Malvaceae</taxon>
        <taxon>Grewioideae</taxon>
        <taxon>Apeibeae</taxon>
        <taxon>Corchorus</taxon>
    </lineage>
</organism>
<sequence length="31" mass="3792">MARRREKSISIQQQGAMIRFSKSREVFDHWI</sequence>
<protein>
    <submittedName>
        <fullName evidence="1">Uncharacterized protein</fullName>
    </submittedName>
</protein>
<comment type="caution">
    <text evidence="1">The sequence shown here is derived from an EMBL/GenBank/DDBJ whole genome shotgun (WGS) entry which is preliminary data.</text>
</comment>
<dbReference type="AlphaFoldDB" id="A0A1R3J8H0"/>
<dbReference type="Proteomes" id="UP000188268">
    <property type="component" value="Unassembled WGS sequence"/>
</dbReference>
<dbReference type="EMBL" id="AWWV01008358">
    <property type="protein sequence ID" value="OMO91128.1"/>
    <property type="molecule type" value="Genomic_DNA"/>
</dbReference>
<proteinExistence type="predicted"/>
<dbReference type="Gramene" id="OMO91128">
    <property type="protein sequence ID" value="OMO91128"/>
    <property type="gene ID" value="CCACVL1_07214"/>
</dbReference>
<accession>A0A1R3J8H0</accession>
<name>A0A1R3J8H0_COCAP</name>